<sequence length="147" mass="16087">MSKKRGNRRISRELALRALYQWQLTGDDLARLLVQAEEAEEYPEANAGFLETLLDGVLAEAATLDQALAAHLDRPADQLSPIEHAILLIGAYELSHSLDVPYKVAINEAVNLAKAYGGTDGHKYVNGVLDKLARVVRRIEIEAAAKA</sequence>
<keyword evidence="9" id="KW-1185">Reference proteome</keyword>
<evidence type="ECO:0000259" key="7">
    <source>
        <dbReference type="Pfam" id="PF01029"/>
    </source>
</evidence>
<dbReference type="NCBIfam" id="TIGR01951">
    <property type="entry name" value="nusB"/>
    <property type="match status" value="1"/>
</dbReference>
<dbReference type="GO" id="GO:0006353">
    <property type="term" value="P:DNA-templated transcription termination"/>
    <property type="evidence" value="ECO:0007669"/>
    <property type="project" value="UniProtKB-UniRule"/>
</dbReference>
<evidence type="ECO:0000256" key="3">
    <source>
        <dbReference type="ARBA" id="ARBA00022884"/>
    </source>
</evidence>
<dbReference type="AlphaFoldDB" id="A0A4R1BS75"/>
<dbReference type="InterPro" id="IPR011605">
    <property type="entry name" value="NusB_fam"/>
</dbReference>
<dbReference type="InterPro" id="IPR035926">
    <property type="entry name" value="NusB-like_sf"/>
</dbReference>
<dbReference type="InterPro" id="IPR006027">
    <property type="entry name" value="NusB_RsmB_TIM44"/>
</dbReference>
<dbReference type="GO" id="GO:0005829">
    <property type="term" value="C:cytosol"/>
    <property type="evidence" value="ECO:0007669"/>
    <property type="project" value="TreeGrafter"/>
</dbReference>
<comment type="caution">
    <text evidence="8">The sequence shown here is derived from an EMBL/GenBank/DDBJ whole genome shotgun (WGS) entry which is preliminary data.</text>
</comment>
<dbReference type="HAMAP" id="MF_00073">
    <property type="entry name" value="NusB"/>
    <property type="match status" value="1"/>
</dbReference>
<dbReference type="Proteomes" id="UP000295443">
    <property type="component" value="Unassembled WGS sequence"/>
</dbReference>
<gene>
    <name evidence="6 8" type="primary">nusB</name>
    <name evidence="8" type="ORF">EZJ19_00620</name>
</gene>
<keyword evidence="3 6" id="KW-0694">RNA-binding</keyword>
<organism evidence="8 9">
    <name type="scientific">Parasulfuritortus cantonensis</name>
    <dbReference type="NCBI Taxonomy" id="2528202"/>
    <lineage>
        <taxon>Bacteria</taxon>
        <taxon>Pseudomonadati</taxon>
        <taxon>Pseudomonadota</taxon>
        <taxon>Betaproteobacteria</taxon>
        <taxon>Nitrosomonadales</taxon>
        <taxon>Thiobacillaceae</taxon>
        <taxon>Parasulfuritortus</taxon>
    </lineage>
</organism>
<keyword evidence="4 6" id="KW-0805">Transcription regulation</keyword>
<keyword evidence="2 6" id="KW-0889">Transcription antitermination</keyword>
<evidence type="ECO:0000256" key="1">
    <source>
        <dbReference type="ARBA" id="ARBA00005952"/>
    </source>
</evidence>
<proteinExistence type="inferred from homology"/>
<evidence type="ECO:0000313" key="9">
    <source>
        <dbReference type="Proteomes" id="UP000295443"/>
    </source>
</evidence>
<evidence type="ECO:0000256" key="5">
    <source>
        <dbReference type="ARBA" id="ARBA00023163"/>
    </source>
</evidence>
<dbReference type="PANTHER" id="PTHR11078">
    <property type="entry name" value="N UTILIZATION SUBSTANCE PROTEIN B-RELATED"/>
    <property type="match status" value="1"/>
</dbReference>
<comment type="function">
    <text evidence="6">Involved in transcription antitermination. Required for transcription of ribosomal RNA (rRNA) genes. Binds specifically to the boxA antiterminator sequence of the ribosomal RNA (rrn) operons.</text>
</comment>
<accession>A0A4R1BS75</accession>
<evidence type="ECO:0000256" key="2">
    <source>
        <dbReference type="ARBA" id="ARBA00022814"/>
    </source>
</evidence>
<dbReference type="RefSeq" id="WP_131444375.1">
    <property type="nucleotide sequence ID" value="NZ_SJZB01000002.1"/>
</dbReference>
<name>A0A4R1BS75_9PROT</name>
<reference evidence="8 9" key="1">
    <citation type="submission" date="2019-03" db="EMBL/GenBank/DDBJ databases">
        <title>Genome sequence of Thiobacillaceae bacterium LSR1, a sulfur-oxidizing bacterium isolated from freshwater sediment.</title>
        <authorList>
            <person name="Li S."/>
        </authorList>
    </citation>
    <scope>NUCLEOTIDE SEQUENCE [LARGE SCALE GENOMIC DNA]</scope>
    <source>
        <strain evidence="8 9">LSR1</strain>
    </source>
</reference>
<dbReference type="GO" id="GO:0031564">
    <property type="term" value="P:transcription antitermination"/>
    <property type="evidence" value="ECO:0007669"/>
    <property type="project" value="UniProtKB-KW"/>
</dbReference>
<dbReference type="PANTHER" id="PTHR11078:SF3">
    <property type="entry name" value="ANTITERMINATION NUSB DOMAIN-CONTAINING PROTEIN"/>
    <property type="match status" value="1"/>
</dbReference>
<comment type="similarity">
    <text evidence="1 6">Belongs to the NusB family.</text>
</comment>
<dbReference type="EMBL" id="SJZB01000002">
    <property type="protein sequence ID" value="TCJ20227.1"/>
    <property type="molecule type" value="Genomic_DNA"/>
</dbReference>
<evidence type="ECO:0000313" key="8">
    <source>
        <dbReference type="EMBL" id="TCJ20227.1"/>
    </source>
</evidence>
<protein>
    <recommendedName>
        <fullName evidence="6">Transcription antitermination protein NusB</fullName>
    </recommendedName>
    <alternativeName>
        <fullName evidence="6">Antitermination factor NusB</fullName>
    </alternativeName>
</protein>
<feature type="domain" description="NusB/RsmB/TIM44" evidence="7">
    <location>
        <begin position="10"/>
        <end position="134"/>
    </location>
</feature>
<dbReference type="Gene3D" id="1.10.940.10">
    <property type="entry name" value="NusB-like"/>
    <property type="match status" value="1"/>
</dbReference>
<evidence type="ECO:0000256" key="6">
    <source>
        <dbReference type="HAMAP-Rule" id="MF_00073"/>
    </source>
</evidence>
<dbReference type="GO" id="GO:0003723">
    <property type="term" value="F:RNA binding"/>
    <property type="evidence" value="ECO:0007669"/>
    <property type="project" value="UniProtKB-UniRule"/>
</dbReference>
<dbReference type="OrthoDB" id="9789556at2"/>
<dbReference type="Pfam" id="PF01029">
    <property type="entry name" value="NusB"/>
    <property type="match status" value="1"/>
</dbReference>
<keyword evidence="5 6" id="KW-0804">Transcription</keyword>
<dbReference type="SUPFAM" id="SSF48013">
    <property type="entry name" value="NusB-like"/>
    <property type="match status" value="1"/>
</dbReference>
<evidence type="ECO:0000256" key="4">
    <source>
        <dbReference type="ARBA" id="ARBA00023015"/>
    </source>
</evidence>